<dbReference type="InterPro" id="IPR001646">
    <property type="entry name" value="5peptide_repeat"/>
</dbReference>
<sequence>MMVTTKIKLAKVEIRAAYALGKRQFPGAQLPGADLRGLTLSGIDLTGANLAGADLQESDLEGANLQSVNLQGANLCGANLKKACLRETNLQQAYLTRVELSEADLTRSDLEKAYCKDANFARAILEHANLHASILKDACLQEARLEHANLRETWLAGADLERANLAGAFYDDRTRFSDDFDPITARMLLIDSMTVEDMTAILTCIYQFGCKYLGATIAHKYWEATCPRLIWLERFPVTPKDGITFAGDRSEPIDNLQLQEYRQWMDRFAHACSSIVRNFRSQLKKQTDHPRVDRFLD</sequence>
<reference evidence="2 3" key="1">
    <citation type="submission" date="2024-01" db="EMBL/GenBank/DDBJ databases">
        <title>Genomic insights into the taxonomy and metabolism of the cyanobacterium Pannus brasiliensis CCIBt3594.</title>
        <authorList>
            <person name="Machado M."/>
            <person name="Botero N.B."/>
            <person name="Andreote A.P.D."/>
            <person name="Feitosa A.M.T."/>
            <person name="Popin R."/>
            <person name="Sivonen K."/>
            <person name="Fiore M.F."/>
        </authorList>
    </citation>
    <scope>NUCLEOTIDE SEQUENCE [LARGE SCALE GENOMIC DNA]</scope>
    <source>
        <strain evidence="2 3">CCIBt3594</strain>
    </source>
</reference>
<dbReference type="Proteomes" id="UP001328733">
    <property type="component" value="Unassembled WGS sequence"/>
</dbReference>
<organism evidence="2 3">
    <name type="scientific">Pannus brasiliensis CCIBt3594</name>
    <dbReference type="NCBI Taxonomy" id="1427578"/>
    <lineage>
        <taxon>Bacteria</taxon>
        <taxon>Bacillati</taxon>
        <taxon>Cyanobacteriota</taxon>
        <taxon>Cyanophyceae</taxon>
        <taxon>Oscillatoriophycideae</taxon>
        <taxon>Chroococcales</taxon>
        <taxon>Microcystaceae</taxon>
        <taxon>Pannus</taxon>
    </lineage>
</organism>
<gene>
    <name evidence="2" type="ORF">V0288_03340</name>
</gene>
<evidence type="ECO:0000256" key="1">
    <source>
        <dbReference type="ARBA" id="ARBA00022737"/>
    </source>
</evidence>
<evidence type="ECO:0000313" key="2">
    <source>
        <dbReference type="EMBL" id="MEG3436142.1"/>
    </source>
</evidence>
<evidence type="ECO:0000313" key="3">
    <source>
        <dbReference type="Proteomes" id="UP001328733"/>
    </source>
</evidence>
<proteinExistence type="predicted"/>
<dbReference type="EMBL" id="JBAFSM010000004">
    <property type="protein sequence ID" value="MEG3436142.1"/>
    <property type="molecule type" value="Genomic_DNA"/>
</dbReference>
<dbReference type="SUPFAM" id="SSF141571">
    <property type="entry name" value="Pentapeptide repeat-like"/>
    <property type="match status" value="1"/>
</dbReference>
<protein>
    <submittedName>
        <fullName evidence="2">Pentapeptide repeat-containing protein</fullName>
    </submittedName>
</protein>
<comment type="caution">
    <text evidence="2">The sequence shown here is derived from an EMBL/GenBank/DDBJ whole genome shotgun (WGS) entry which is preliminary data.</text>
</comment>
<keyword evidence="1" id="KW-0677">Repeat</keyword>
<dbReference type="RefSeq" id="WP_332863595.1">
    <property type="nucleotide sequence ID" value="NZ_JBAFSM010000004.1"/>
</dbReference>
<dbReference type="PANTHER" id="PTHR47485">
    <property type="entry name" value="THYLAKOID LUMENAL 17.4 KDA PROTEIN, CHLOROPLASTIC"/>
    <property type="match status" value="1"/>
</dbReference>
<dbReference type="AlphaFoldDB" id="A0AAW9QEB8"/>
<dbReference type="Pfam" id="PF00805">
    <property type="entry name" value="Pentapeptide"/>
    <property type="match status" value="2"/>
</dbReference>
<dbReference type="PANTHER" id="PTHR47485:SF1">
    <property type="entry name" value="THYLAKOID LUMENAL 17.4 KDA PROTEIN, CHLOROPLASTIC"/>
    <property type="match status" value="1"/>
</dbReference>
<name>A0AAW9QEB8_9CHRO</name>
<accession>A0AAW9QEB8</accession>
<keyword evidence="3" id="KW-1185">Reference proteome</keyword>
<dbReference type="Gene3D" id="2.160.20.80">
    <property type="entry name" value="E3 ubiquitin-protein ligase SopA"/>
    <property type="match status" value="1"/>
</dbReference>